<dbReference type="EMBL" id="LBXR01000005">
    <property type="protein sequence ID" value="KKR34916.1"/>
    <property type="molecule type" value="Genomic_DNA"/>
</dbReference>
<comment type="caution">
    <text evidence="1">The sequence shown here is derived from an EMBL/GenBank/DDBJ whole genome shotgun (WGS) entry which is preliminary data.</text>
</comment>
<evidence type="ECO:0000313" key="2">
    <source>
        <dbReference type="Proteomes" id="UP000034855"/>
    </source>
</evidence>
<dbReference type="SUPFAM" id="SSF49464">
    <property type="entry name" value="Carboxypeptidase regulatory domain-like"/>
    <property type="match status" value="1"/>
</dbReference>
<sequence>MSARVWYNRFMLVKNTKGFLLMEVLVASGLFLLFALGIYGATTLVFKIVYSSRLRILETALISEQLEVVRNLPFDDVGIINGVPAGVLPYTTTTVRNGVIFVLITTVRNIDDPFDGTITSTPADVSPADYKLVEISAICQSCTQINPVILSTRVAPKNLEGASENGALFIHVFDVNGLNVAGAIVDVTNTAANPFTIINDTTDNAGMVQIIGAPTGTQSYHIRVSKSGYSSDYTVSSSAQVPNPVKPPSNVVSQAITEISFQIDQAGALNLSTVNANCAAVASVPLSVHGEKIIGTSPDVYKFSQNITTNGSGNYNLSNVEFDKYYIDVLGTTYDIAGSIPMLPIDMTPGLTQNASIIMQAVDGISLLVQVKDAGTGLPLSDANVRVYNLPSYDQTITTGVGYLRQTDWSEGSGQVNYTDQSKYFNDNGNINVNSEGDMKLKKVSGRYLNSGWLESSSIDFGGAVNYNNIIFSPLSQPEQTGVNPITFQIASSNSSSPAQWEYLGPDGSNNTYYTATSSVVYSGNNGNRYLRYKVFLNTANTSYTPTLSEIFLTYTNSCTPPGQSFFSNLSSGDYIIDISRAGYTTKSTSAQVTSTSQILVNLSPSE</sequence>
<dbReference type="Gene3D" id="2.60.40.1120">
    <property type="entry name" value="Carboxypeptidase-like, regulatory domain"/>
    <property type="match status" value="1"/>
</dbReference>
<accession>A0A0G0QC52</accession>
<dbReference type="STRING" id="1619037.UT67_C0005G0028"/>
<dbReference type="InterPro" id="IPR008969">
    <property type="entry name" value="CarboxyPept-like_regulatory"/>
</dbReference>
<proteinExistence type="predicted"/>
<reference evidence="1 2" key="1">
    <citation type="journal article" date="2015" name="Nature">
        <title>rRNA introns, odd ribosomes, and small enigmatic genomes across a large radiation of phyla.</title>
        <authorList>
            <person name="Brown C.T."/>
            <person name="Hug L.A."/>
            <person name="Thomas B.C."/>
            <person name="Sharon I."/>
            <person name="Castelle C.J."/>
            <person name="Singh A."/>
            <person name="Wilkins M.J."/>
            <person name="Williams K.H."/>
            <person name="Banfield J.F."/>
        </authorList>
    </citation>
    <scope>NUCLEOTIDE SEQUENCE [LARGE SCALE GENOMIC DNA]</scope>
</reference>
<organism evidence="1 2">
    <name type="scientific">Candidatus Magasanikbacteria bacterium GW2011_GWA2_40_10</name>
    <dbReference type="NCBI Taxonomy" id="1619037"/>
    <lineage>
        <taxon>Bacteria</taxon>
        <taxon>Candidatus Magasanikiibacteriota</taxon>
    </lineage>
</organism>
<dbReference type="Proteomes" id="UP000034855">
    <property type="component" value="Unassembled WGS sequence"/>
</dbReference>
<name>A0A0G0QC52_9BACT</name>
<evidence type="ECO:0000313" key="1">
    <source>
        <dbReference type="EMBL" id="KKR34916.1"/>
    </source>
</evidence>
<dbReference type="AlphaFoldDB" id="A0A0G0QC52"/>
<gene>
    <name evidence="1" type="ORF">UT67_C0005G0028</name>
</gene>
<evidence type="ECO:0008006" key="3">
    <source>
        <dbReference type="Google" id="ProtNLM"/>
    </source>
</evidence>
<protein>
    <recommendedName>
        <fullName evidence="3">Carboxypeptidase regulatory-like domain-containing protein</fullName>
    </recommendedName>
</protein>